<evidence type="ECO:0000256" key="1">
    <source>
        <dbReference type="SAM" id="Phobius"/>
    </source>
</evidence>
<protein>
    <submittedName>
        <fullName evidence="2">Uncharacterized protein</fullName>
    </submittedName>
</protein>
<dbReference type="Proteomes" id="UP000006228">
    <property type="component" value="Unassembled WGS sequence"/>
</dbReference>
<keyword evidence="1" id="KW-0472">Membrane</keyword>
<dbReference type="OrthoDB" id="5818880at2"/>
<dbReference type="EMBL" id="AEVT01000122">
    <property type="protein sequence ID" value="EGA67979.1"/>
    <property type="molecule type" value="Genomic_DNA"/>
</dbReference>
<name>E8MDJ3_PHOS4</name>
<accession>E8MDJ3</accession>
<evidence type="ECO:0000313" key="2">
    <source>
        <dbReference type="EMBL" id="EGA67979.1"/>
    </source>
</evidence>
<evidence type="ECO:0000313" key="3">
    <source>
        <dbReference type="Proteomes" id="UP000006228"/>
    </source>
</evidence>
<dbReference type="AlphaFoldDB" id="E8MDJ3"/>
<comment type="caution">
    <text evidence="2">The sequence shown here is derived from an EMBL/GenBank/DDBJ whole genome shotgun (WGS) entry which is preliminary data.</text>
</comment>
<proteinExistence type="predicted"/>
<dbReference type="RefSeq" id="WP_008081661.1">
    <property type="nucleotide sequence ID" value="NZ_AEVT01000122.1"/>
</dbReference>
<keyword evidence="1" id="KW-0812">Transmembrane</keyword>
<reference evidence="2 3" key="1">
    <citation type="journal article" date="2012" name="Int. J. Syst. Evol. Microbiol.">
        <title>Vibrio caribbeanicus sp. nov., isolated from the marine sponge Scleritoderma cyanea.</title>
        <authorList>
            <person name="Hoffmann M."/>
            <person name="Monday S.R."/>
            <person name="Allard M.W."/>
            <person name="Strain E.A."/>
            <person name="Whittaker P."/>
            <person name="Naum M."/>
            <person name="McCarthy P.J."/>
            <person name="Lopez J.V."/>
            <person name="Fischer M."/>
            <person name="Brown E.W."/>
        </authorList>
    </citation>
    <scope>NUCLEOTIDE SEQUENCE [LARGE SCALE GENOMIC DNA]</scope>
    <source>
        <strain evidence="3">DSMZ 21326</strain>
    </source>
</reference>
<dbReference type="eggNOG" id="ENOG502ZPRV">
    <property type="taxonomic scope" value="Bacteria"/>
</dbReference>
<organism evidence="2 3">
    <name type="scientific">Vibrio sinaloensis DSM 21326</name>
    <dbReference type="NCBI Taxonomy" id="945550"/>
    <lineage>
        <taxon>Bacteria</taxon>
        <taxon>Pseudomonadati</taxon>
        <taxon>Pseudomonadota</taxon>
        <taxon>Gammaproteobacteria</taxon>
        <taxon>Vibrionales</taxon>
        <taxon>Vibrionaceae</taxon>
        <taxon>Vibrio</taxon>
        <taxon>Vibrio oreintalis group</taxon>
    </lineage>
</organism>
<gene>
    <name evidence="2" type="ORF">VISI1226_08639</name>
</gene>
<sequence>MRNKIKWVVASLMAAALMFIYRPDRTELQLNQLDLPDCAQQTVFTTNVTFFIQESVSSPELEAFLRQSIDYGNQVLTNSCIPLRRQVASFQTVNLDLTGTEDIHQVHSRLKAATRDSVLRELQISLNDYYVVVLPSDHGEFATGTSGVAAFGINDSYVMLSESASKEVLEHELGHLAWAQHKDTVPFPSLQGNLKLVINRNLHHKIKRYARGYKCANAGTIMSYEDKILPIYSSPEIFYRGHACGDEETADNRRVLIEYAQEQLSQLKKGI</sequence>
<keyword evidence="1" id="KW-1133">Transmembrane helix</keyword>
<feature type="transmembrane region" description="Helical" evidence="1">
    <location>
        <begin position="7"/>
        <end position="23"/>
    </location>
</feature>
<dbReference type="GeneID" id="95571586"/>